<evidence type="ECO:0000256" key="9">
    <source>
        <dbReference type="ARBA" id="ARBA00023098"/>
    </source>
</evidence>
<dbReference type="EC" id="4.2.1.134" evidence="4"/>
<protein>
    <recommendedName>
        <fullName evidence="4">very-long-chain (3R)-3-hydroxyacyl-CoA dehydratase</fullName>
        <ecNumber evidence="4">4.2.1.134</ecNumber>
    </recommendedName>
</protein>
<name>A0ABR1G306_AURAN</name>
<comment type="similarity">
    <text evidence="3">Belongs to the very long-chain fatty acids dehydratase HACD family.</text>
</comment>
<gene>
    <name evidence="15" type="ORF">SO694_00016353</name>
</gene>
<evidence type="ECO:0000256" key="5">
    <source>
        <dbReference type="ARBA" id="ARBA00022516"/>
    </source>
</evidence>
<reference evidence="15 16" key="1">
    <citation type="submission" date="2024-03" db="EMBL/GenBank/DDBJ databases">
        <title>Aureococcus anophagefferens CCMP1851 and Kratosvirus quantuckense: Draft genome of a second virus-susceptible host strain in the model system.</title>
        <authorList>
            <person name="Chase E."/>
            <person name="Truchon A.R."/>
            <person name="Schepens W."/>
            <person name="Wilhelm S.W."/>
        </authorList>
    </citation>
    <scope>NUCLEOTIDE SEQUENCE [LARGE SCALE GENOMIC DNA]</scope>
    <source>
        <strain evidence="15 16">CCMP1851</strain>
    </source>
</reference>
<feature type="region of interest" description="Disordered" evidence="13">
    <location>
        <begin position="643"/>
        <end position="672"/>
    </location>
</feature>
<evidence type="ECO:0000313" key="15">
    <source>
        <dbReference type="EMBL" id="KAK7242685.1"/>
    </source>
</evidence>
<comment type="pathway">
    <text evidence="2">Lipid metabolism; fatty acid biosynthesis.</text>
</comment>
<dbReference type="Proteomes" id="UP001363151">
    <property type="component" value="Unassembled WGS sequence"/>
</dbReference>
<sequence>MERFWLAVNVAAWSCWLLLLEWLKDAPLGARVWALPHLPELVAGLEAICCVEVLRMVVGDLRGSWVTGLLLHYTRVVVIATVLPTASEVLARTILVAWAATELCRYPCYVFKGSPFLLRVRSAAPVVTFPLGAGSELVACYFRYQASDGALRSALGFQVLLNVFGSLYTYPNMVARARKAVFPPAPEVVSGVQFPKTSERGDRSTTVTGKAAWRGLAAELGAADVARAIDWEGDWRANYGRHVVAVAEALAGAPVDAAAEACDKTLADLSDAFEFVRDGATTTGLRAALARYDEPKLETFIVQGRGKAGDVAVGALRGAALDAKFDELAAAGELSPDAAATLKKLPKDLALHGRCFVVFGASSEVGPCRRLLERGATVLAVARKNVKKWAALIAYARTTAGTLYVPVALGSGPRGDLDAAVNAGCDVLRDLPEIKTWLAEACFAPLVVGCYTYLDGDRHVRVVAACDAIAQALVARGSARRDMAYAYLGSPGTAHRRPAEAAARADAALAALPAWQRLLVAGRAAVATGAAFDGLLNLQGPNYALAKTMQMWRAAAAKHDHHVVSCPMAPAVRTRSMLKSAARRQTALKGGQRFGATERSPEFASAVMALLLMAHVTDPDNAHASPHAALGGVLDTFARGGALHRAGSGRRPSPDSTAKPAAAAGSCSRRSSGTMFWPARAAAV</sequence>
<keyword evidence="9" id="KW-0443">Lipid metabolism</keyword>
<dbReference type="EMBL" id="JBBJCI010000141">
    <property type="protein sequence ID" value="KAK7242685.1"/>
    <property type="molecule type" value="Genomic_DNA"/>
</dbReference>
<keyword evidence="12" id="KW-0456">Lyase</keyword>
<keyword evidence="6" id="KW-0812">Transmembrane</keyword>
<keyword evidence="10" id="KW-0472">Membrane</keyword>
<keyword evidence="11" id="KW-0275">Fatty acid biosynthesis</keyword>
<evidence type="ECO:0000313" key="16">
    <source>
        <dbReference type="Proteomes" id="UP001363151"/>
    </source>
</evidence>
<evidence type="ECO:0000256" key="10">
    <source>
        <dbReference type="ARBA" id="ARBA00023136"/>
    </source>
</evidence>
<evidence type="ECO:0000256" key="1">
    <source>
        <dbReference type="ARBA" id="ARBA00004141"/>
    </source>
</evidence>
<evidence type="ECO:0000256" key="2">
    <source>
        <dbReference type="ARBA" id="ARBA00005194"/>
    </source>
</evidence>
<keyword evidence="5" id="KW-0444">Lipid biosynthesis</keyword>
<comment type="caution">
    <text evidence="15">The sequence shown here is derived from an EMBL/GenBank/DDBJ whole genome shotgun (WGS) entry which is preliminary data.</text>
</comment>
<evidence type="ECO:0000256" key="6">
    <source>
        <dbReference type="ARBA" id="ARBA00022692"/>
    </source>
</evidence>
<feature type="chain" id="PRO_5045279602" description="very-long-chain (3R)-3-hydroxyacyl-CoA dehydratase" evidence="14">
    <location>
        <begin position="35"/>
        <end position="684"/>
    </location>
</feature>
<feature type="signal peptide" evidence="14">
    <location>
        <begin position="1"/>
        <end position="34"/>
    </location>
</feature>
<accession>A0ABR1G306</accession>
<evidence type="ECO:0000256" key="14">
    <source>
        <dbReference type="SAM" id="SignalP"/>
    </source>
</evidence>
<comment type="subcellular location">
    <subcellularLocation>
        <location evidence="1">Membrane</location>
        <topology evidence="1">Multi-pass membrane protein</topology>
    </subcellularLocation>
</comment>
<proteinExistence type="inferred from homology"/>
<keyword evidence="7" id="KW-0276">Fatty acid metabolism</keyword>
<keyword evidence="16" id="KW-1185">Reference proteome</keyword>
<feature type="compositionally biased region" description="Low complexity" evidence="13">
    <location>
        <begin position="661"/>
        <end position="672"/>
    </location>
</feature>
<dbReference type="InterPro" id="IPR007482">
    <property type="entry name" value="Tyr_Pase-like_PTPLA"/>
</dbReference>
<evidence type="ECO:0000256" key="11">
    <source>
        <dbReference type="ARBA" id="ARBA00023160"/>
    </source>
</evidence>
<organism evidence="15 16">
    <name type="scientific">Aureococcus anophagefferens</name>
    <name type="common">Harmful bloom alga</name>
    <dbReference type="NCBI Taxonomy" id="44056"/>
    <lineage>
        <taxon>Eukaryota</taxon>
        <taxon>Sar</taxon>
        <taxon>Stramenopiles</taxon>
        <taxon>Ochrophyta</taxon>
        <taxon>Pelagophyceae</taxon>
        <taxon>Pelagomonadales</taxon>
        <taxon>Pelagomonadaceae</taxon>
        <taxon>Aureococcus</taxon>
    </lineage>
</organism>
<evidence type="ECO:0000256" key="8">
    <source>
        <dbReference type="ARBA" id="ARBA00022989"/>
    </source>
</evidence>
<dbReference type="Pfam" id="PF04387">
    <property type="entry name" value="PTPLA"/>
    <property type="match status" value="1"/>
</dbReference>
<evidence type="ECO:0000256" key="13">
    <source>
        <dbReference type="SAM" id="MobiDB-lite"/>
    </source>
</evidence>
<keyword evidence="8" id="KW-1133">Transmembrane helix</keyword>
<evidence type="ECO:0000256" key="3">
    <source>
        <dbReference type="ARBA" id="ARBA00007811"/>
    </source>
</evidence>
<keyword evidence="14" id="KW-0732">Signal</keyword>
<evidence type="ECO:0000256" key="12">
    <source>
        <dbReference type="ARBA" id="ARBA00023239"/>
    </source>
</evidence>
<evidence type="ECO:0000256" key="4">
    <source>
        <dbReference type="ARBA" id="ARBA00013122"/>
    </source>
</evidence>
<evidence type="ECO:0000256" key="7">
    <source>
        <dbReference type="ARBA" id="ARBA00022832"/>
    </source>
</evidence>